<dbReference type="Proteomes" id="UP000760860">
    <property type="component" value="Unassembled WGS sequence"/>
</dbReference>
<proteinExistence type="predicted"/>
<name>A0A8T0ZYH2_9STRA</name>
<evidence type="ECO:0000313" key="4">
    <source>
        <dbReference type="EMBL" id="KAG3228434.1"/>
    </source>
</evidence>
<evidence type="ECO:0000313" key="5">
    <source>
        <dbReference type="Proteomes" id="UP000735874"/>
    </source>
</evidence>
<dbReference type="EMBL" id="RCML01000024">
    <property type="protein sequence ID" value="KAG2997643.1"/>
    <property type="molecule type" value="Genomic_DNA"/>
</dbReference>
<dbReference type="AlphaFoldDB" id="A0A8T0ZYH2"/>
<evidence type="ECO:0000313" key="1">
    <source>
        <dbReference type="EMBL" id="KAG2867600.1"/>
    </source>
</evidence>
<sequence length="44" mass="4566">MPSVHAQIVDEAVVVARVQQRLAPCRTSSAGGPALDLDSTAYAN</sequence>
<organism evidence="1 5">
    <name type="scientific">Phytophthora cactorum</name>
    <dbReference type="NCBI Taxonomy" id="29920"/>
    <lineage>
        <taxon>Eukaryota</taxon>
        <taxon>Sar</taxon>
        <taxon>Stramenopiles</taxon>
        <taxon>Oomycota</taxon>
        <taxon>Peronosporomycetes</taxon>
        <taxon>Peronosporales</taxon>
        <taxon>Peronosporaceae</taxon>
        <taxon>Phytophthora</taxon>
    </lineage>
</organism>
<dbReference type="EMBL" id="RCMK01001271">
    <property type="protein sequence ID" value="KAG2898081.1"/>
    <property type="molecule type" value="Genomic_DNA"/>
</dbReference>
<dbReference type="Proteomes" id="UP000735874">
    <property type="component" value="Unassembled WGS sequence"/>
</dbReference>
<comment type="caution">
    <text evidence="1">The sequence shown here is derived from an EMBL/GenBank/DDBJ whole genome shotgun (WGS) entry which is preliminary data.</text>
</comment>
<evidence type="ECO:0000313" key="3">
    <source>
        <dbReference type="EMBL" id="KAG2997643.1"/>
    </source>
</evidence>
<dbReference type="EMBL" id="RCMG01000022">
    <property type="protein sequence ID" value="KAG2867600.1"/>
    <property type="molecule type" value="Genomic_DNA"/>
</dbReference>
<dbReference type="EMBL" id="RCMV01000015">
    <property type="protein sequence ID" value="KAG3228434.1"/>
    <property type="molecule type" value="Genomic_DNA"/>
</dbReference>
<accession>A0A8T0ZYH2</accession>
<gene>
    <name evidence="1" type="ORF">PC113_g1822</name>
    <name evidence="2" type="ORF">PC117_g22647</name>
    <name evidence="3" type="ORF">PC118_g1770</name>
    <name evidence="4" type="ORF">PC129_g990</name>
</gene>
<evidence type="ECO:0000313" key="2">
    <source>
        <dbReference type="EMBL" id="KAG2898081.1"/>
    </source>
</evidence>
<dbReference type="Proteomes" id="UP000697107">
    <property type="component" value="Unassembled WGS sequence"/>
</dbReference>
<dbReference type="Proteomes" id="UP000736787">
    <property type="component" value="Unassembled WGS sequence"/>
</dbReference>
<protein>
    <submittedName>
        <fullName evidence="1">Uncharacterized protein</fullName>
    </submittedName>
</protein>
<reference evidence="1" key="1">
    <citation type="submission" date="2018-10" db="EMBL/GenBank/DDBJ databases">
        <title>Effector identification in a new, highly contiguous assembly of the strawberry crown rot pathogen Phytophthora cactorum.</title>
        <authorList>
            <person name="Armitage A.D."/>
            <person name="Nellist C.F."/>
            <person name="Bates H."/>
            <person name="Vickerstaff R.J."/>
            <person name="Harrison R.J."/>
        </authorList>
    </citation>
    <scope>NUCLEOTIDE SEQUENCE</scope>
    <source>
        <strain evidence="1">15-7</strain>
        <strain evidence="2">4040</strain>
        <strain evidence="3">P415</strain>
        <strain evidence="4">P421</strain>
    </source>
</reference>